<dbReference type="AlphaFoldDB" id="A0AAW0DS28"/>
<dbReference type="EMBL" id="JAWWNJ010000006">
    <property type="protein sequence ID" value="KAK7053527.1"/>
    <property type="molecule type" value="Genomic_DNA"/>
</dbReference>
<proteinExistence type="predicted"/>
<dbReference type="Gene3D" id="3.40.50.11350">
    <property type="match status" value="1"/>
</dbReference>
<dbReference type="CDD" id="cd11296">
    <property type="entry name" value="O-FucT_like"/>
    <property type="match status" value="1"/>
</dbReference>
<reference evidence="1 2" key="1">
    <citation type="journal article" date="2024" name="J Genomics">
        <title>Draft genome sequencing and assembly of Favolaschia claudopus CIRM-BRFM 2984 isolated from oak limbs.</title>
        <authorList>
            <person name="Navarro D."/>
            <person name="Drula E."/>
            <person name="Chaduli D."/>
            <person name="Cazenave R."/>
            <person name="Ahrendt S."/>
            <person name="Wang J."/>
            <person name="Lipzen A."/>
            <person name="Daum C."/>
            <person name="Barry K."/>
            <person name="Grigoriev I.V."/>
            <person name="Favel A."/>
            <person name="Rosso M.N."/>
            <person name="Martin F."/>
        </authorList>
    </citation>
    <scope>NUCLEOTIDE SEQUENCE [LARGE SCALE GENOMIC DNA]</scope>
    <source>
        <strain evidence="1 2">CIRM-BRFM 2984</strain>
    </source>
</reference>
<comment type="caution">
    <text evidence="1">The sequence shown here is derived from an EMBL/GenBank/DDBJ whole genome shotgun (WGS) entry which is preliminary data.</text>
</comment>
<keyword evidence="2" id="KW-1185">Reference proteome</keyword>
<protein>
    <submittedName>
        <fullName evidence="1">Uncharacterized protein</fullName>
    </submittedName>
</protein>
<evidence type="ECO:0000313" key="1">
    <source>
        <dbReference type="EMBL" id="KAK7053527.1"/>
    </source>
</evidence>
<evidence type="ECO:0000313" key="2">
    <source>
        <dbReference type="Proteomes" id="UP001362999"/>
    </source>
</evidence>
<sequence>MPPPAFLRFRPRPRHLLLLVALGFVILVVERAANPRFRHKLRVNFNYYVADGGRWRASSGPPKYVSLRKWEASLPQHNLSLPFPEGKSGRYVKFSNQAGWLGWNNCFNEILMNAHLAYASGRAYVFQEYYWATEHYPWPKEQWVAVDPHTPLNAMISGPVAGGPFEPGDPAPRSISSDWFEVVCPRSERRYINTRDVKPAVDGAPGIEILRHWQQILRDAPEGCIEIVPPSWEEDMWPQTFGLGLWGSERVLSLWDSFSQSPISRLLDASPIVRAAVESNADLFIPRGPRPPHPMPRDPFKRMIALHLRRGDYENHCRWLEYINSKFYSWSLFPHLPDRYTPEPDAPGKAERFLARCWPDVEAVANKIEAARRDYLALLKTPEPIDVVYILTNEKSGWIDEVKNALKRNGWTVATSRDLVLDSEQTEVSMTVDMEIARRAEVFIGNGWSSFTSNVVYERLLDKRDPMSIRFT</sequence>
<gene>
    <name evidence="1" type="ORF">R3P38DRAFT_2850795</name>
</gene>
<organism evidence="1 2">
    <name type="scientific">Favolaschia claudopus</name>
    <dbReference type="NCBI Taxonomy" id="2862362"/>
    <lineage>
        <taxon>Eukaryota</taxon>
        <taxon>Fungi</taxon>
        <taxon>Dikarya</taxon>
        <taxon>Basidiomycota</taxon>
        <taxon>Agaricomycotina</taxon>
        <taxon>Agaricomycetes</taxon>
        <taxon>Agaricomycetidae</taxon>
        <taxon>Agaricales</taxon>
        <taxon>Marasmiineae</taxon>
        <taxon>Mycenaceae</taxon>
        <taxon>Favolaschia</taxon>
    </lineage>
</organism>
<accession>A0AAW0DS28</accession>
<dbReference type="Proteomes" id="UP001362999">
    <property type="component" value="Unassembled WGS sequence"/>
</dbReference>
<name>A0AAW0DS28_9AGAR</name>